<feature type="non-terminal residue" evidence="1">
    <location>
        <position position="1"/>
    </location>
</feature>
<gene>
    <name evidence="1" type="ORF">CCMP2556_LOCUS29980</name>
</gene>
<feature type="non-terminal residue" evidence="1">
    <location>
        <position position="258"/>
    </location>
</feature>
<dbReference type="PANTHER" id="PTHR33050:SF7">
    <property type="entry name" value="RIBONUCLEASE H"/>
    <property type="match status" value="1"/>
</dbReference>
<organism evidence="1 2">
    <name type="scientific">Durusdinium trenchii</name>
    <dbReference type="NCBI Taxonomy" id="1381693"/>
    <lineage>
        <taxon>Eukaryota</taxon>
        <taxon>Sar</taxon>
        <taxon>Alveolata</taxon>
        <taxon>Dinophyceae</taxon>
        <taxon>Suessiales</taxon>
        <taxon>Symbiodiniaceae</taxon>
        <taxon>Durusdinium</taxon>
    </lineage>
</organism>
<keyword evidence="2" id="KW-1185">Reference proteome</keyword>
<reference evidence="1 2" key="1">
    <citation type="submission" date="2024-02" db="EMBL/GenBank/DDBJ databases">
        <authorList>
            <person name="Chen Y."/>
            <person name="Shah S."/>
            <person name="Dougan E. K."/>
            <person name="Thang M."/>
            <person name="Chan C."/>
        </authorList>
    </citation>
    <scope>NUCLEOTIDE SEQUENCE [LARGE SCALE GENOMIC DNA]</scope>
</reference>
<dbReference type="PANTHER" id="PTHR33050">
    <property type="entry name" value="REVERSE TRANSCRIPTASE DOMAIN-CONTAINING PROTEIN"/>
    <property type="match status" value="1"/>
</dbReference>
<accession>A0ABP0NCY1</accession>
<dbReference type="InterPro" id="IPR052055">
    <property type="entry name" value="Hepadnavirus_pol/RT"/>
</dbReference>
<protein>
    <submittedName>
        <fullName evidence="1">Uncharacterized protein</fullName>
    </submittedName>
</protein>
<name>A0ABP0NCY1_9DINO</name>
<dbReference type="EMBL" id="CAXAMN010021576">
    <property type="protein sequence ID" value="CAK9060952.1"/>
    <property type="molecule type" value="Genomic_DNA"/>
</dbReference>
<evidence type="ECO:0000313" key="1">
    <source>
        <dbReference type="EMBL" id="CAK9060952.1"/>
    </source>
</evidence>
<dbReference type="SUPFAM" id="SSF56672">
    <property type="entry name" value="DNA/RNA polymerases"/>
    <property type="match status" value="1"/>
</dbReference>
<evidence type="ECO:0000313" key="2">
    <source>
        <dbReference type="Proteomes" id="UP001642484"/>
    </source>
</evidence>
<dbReference type="Proteomes" id="UP001642484">
    <property type="component" value="Unassembled WGS sequence"/>
</dbReference>
<sequence>VVEDEDERELYDITLREVHESWSNAQGQFRMTSFDLASAYKQLPLHPEEYCCSIVTLKNPDTKSAVCFEMRALPFGSVASVLHFNRISRLIWALGLWLGILWTNYFDDYPTITHEAHQLSTMTCVKGLFELLGFAFAEEKLAPFGEEAETLGVLVNLSQASQGKIVVDNKPSRKQELLETIDKVLGDGFVIPIQLPSILGRMQFADMQLAGKMGGLAMADLRRASTFMSDVEEENAADEGSGDEDDPTVKIQKVFSVR</sequence>
<proteinExistence type="predicted"/>
<comment type="caution">
    <text evidence="1">The sequence shown here is derived from an EMBL/GenBank/DDBJ whole genome shotgun (WGS) entry which is preliminary data.</text>
</comment>
<dbReference type="InterPro" id="IPR043502">
    <property type="entry name" value="DNA/RNA_pol_sf"/>
</dbReference>